<protein>
    <submittedName>
        <fullName evidence="7">G protein-coupled receptor</fullName>
    </submittedName>
</protein>
<keyword evidence="4 6" id="KW-0472">Membrane</keyword>
<keyword evidence="2 6" id="KW-0812">Transmembrane</keyword>
<dbReference type="Pfam" id="PF10323">
    <property type="entry name" value="7TM_GPCR_Srv"/>
    <property type="match status" value="1"/>
</dbReference>
<gene>
    <name evidence="7" type="primary">WBGene00115213</name>
</gene>
<reference evidence="7" key="2">
    <citation type="submission" date="2022-06" db="UniProtKB">
        <authorList>
            <consortium name="EnsemblMetazoa"/>
        </authorList>
    </citation>
    <scope>IDENTIFICATION</scope>
    <source>
        <strain evidence="7">PS312</strain>
    </source>
</reference>
<feature type="region of interest" description="Disordered" evidence="5">
    <location>
        <begin position="22"/>
        <end position="45"/>
    </location>
</feature>
<dbReference type="SUPFAM" id="SSF160443">
    <property type="entry name" value="SMR domain-like"/>
    <property type="match status" value="2"/>
</dbReference>
<organism evidence="7 8">
    <name type="scientific">Pristionchus pacificus</name>
    <name type="common">Parasitic nematode worm</name>
    <dbReference type="NCBI Taxonomy" id="54126"/>
    <lineage>
        <taxon>Eukaryota</taxon>
        <taxon>Metazoa</taxon>
        <taxon>Ecdysozoa</taxon>
        <taxon>Nematoda</taxon>
        <taxon>Chromadorea</taxon>
        <taxon>Rhabditida</taxon>
        <taxon>Rhabditina</taxon>
        <taxon>Diplogasteromorpha</taxon>
        <taxon>Diplogasteroidea</taxon>
        <taxon>Neodiplogasteridae</taxon>
        <taxon>Pristionchus</taxon>
    </lineage>
</organism>
<dbReference type="InterPro" id="IPR051119">
    <property type="entry name" value="Nematode_SR-like"/>
</dbReference>
<evidence type="ECO:0000313" key="7">
    <source>
        <dbReference type="EnsemblMetazoa" id="PPA25659.1"/>
    </source>
</evidence>
<dbReference type="AlphaFoldDB" id="A0A2A6BAA9"/>
<dbReference type="PANTHER" id="PTHR31627:SF42">
    <property type="entry name" value="G_PROTEIN_RECEP_F1_2 DOMAIN-CONTAINING PROTEIN-RELATED"/>
    <property type="match status" value="1"/>
</dbReference>
<dbReference type="InterPro" id="IPR002625">
    <property type="entry name" value="Smr_dom"/>
</dbReference>
<feature type="compositionally biased region" description="Low complexity" evidence="5">
    <location>
        <begin position="373"/>
        <end position="385"/>
    </location>
</feature>
<dbReference type="PROSITE" id="PS50828">
    <property type="entry name" value="SMR"/>
    <property type="match status" value="2"/>
</dbReference>
<dbReference type="PROSITE" id="PS50262">
    <property type="entry name" value="G_PROTEIN_RECEP_F1_2"/>
    <property type="match status" value="1"/>
</dbReference>
<keyword evidence="8" id="KW-1185">Reference proteome</keyword>
<dbReference type="GO" id="GO:0016020">
    <property type="term" value="C:membrane"/>
    <property type="evidence" value="ECO:0007669"/>
    <property type="project" value="UniProtKB-SubCell"/>
</dbReference>
<feature type="transmembrane region" description="Helical" evidence="6">
    <location>
        <begin position="708"/>
        <end position="725"/>
    </location>
</feature>
<dbReference type="SUPFAM" id="SSF81321">
    <property type="entry name" value="Family A G protein-coupled receptor-like"/>
    <property type="match status" value="1"/>
</dbReference>
<sequence>MYYLPSSVVDSNYPFPSYPYQSAGPSSPPFHGLPQHSSCSPPVSPSNSFENVQSLLQFPVIPITYSGPVHPNNVSNNFYYASPPNSFYQSQHSNLPQYPVHSCTPPSLPNSPPQYLSRSSNSIAVAPPQTIRVPQSLTPTSPVRTTTTTRPLPVPVPLEPSPKGPISYAAVAAKSPPPKSPTSLTSAIKRNVTEPAKVASKTSKKREEIDLDRMTKRNGGKLMHCEYSAKMQKFNSRRKAEVEKMMALHEKYNRFLDKDVMDLHYLPCTLAKEAFSERLTEIKARKRPNEIYVVTGRGVHTEEKNPVIKRCVKGIVDKMMFKCEEMAGNAGVLIINCTKIRNSLQQQLSCPDYDSRTVYFFLHTIRVPQSLTPTSPVRTTTTTRPLPVPVPLEPSPKGPISYAAVAAKSPPPKSPTSLTSAIKRNVTEPAKVASKTSKKREEIDLDRMTKRNGGKLMHCEYSAKMQKFNSRRKAEVEKMMALHEKYNRFLEKNVMDLHYLPCTLAKEAFSERLTEIKAGKRPNEIYVVTGRGVHTEDKNPVIKRCVKGIVDKMMFKCEEMAGNAGVLIINCTKIRKLIFNGVPFIVLGPDTRLSNDIDVTLLSPLLHHLSQEEATTVRNLLLQDSLLEVFFIHLYVLVQMVTRDFIFGDQFVLDVTILPHILYFWTFHYFVYSQMWSAAMISVNRYVVVCRPMSSMDKLYQKLSTRSLALINLIVPFLLCTRLFFQPPMYYYRSSTGIVQLYSDFGAVNSNSIQSLILSTSACLICALCYVLIIRRLMFRKKLTRDSQRREVTISIVGFSVFIALCLMTGFFAALNIFSATENAAALVITRTFNIHFALILTFINPWMLFITDKNLMRRWWFIICVVPEQDTMGRDEDVVNAVLNLAISPCLFARQRLIKEYNSMKVKAEQVVFKQ</sequence>
<feature type="compositionally biased region" description="Low complexity" evidence="5">
    <location>
        <begin position="136"/>
        <end position="151"/>
    </location>
</feature>
<evidence type="ECO:0000256" key="1">
    <source>
        <dbReference type="ARBA" id="ARBA00004370"/>
    </source>
</evidence>
<comment type="subcellular location">
    <subcellularLocation>
        <location evidence="1">Membrane</location>
    </subcellularLocation>
</comment>
<keyword evidence="3 6" id="KW-1133">Transmembrane helix</keyword>
<evidence type="ECO:0000256" key="6">
    <source>
        <dbReference type="SAM" id="Phobius"/>
    </source>
</evidence>
<feature type="region of interest" description="Disordered" evidence="5">
    <location>
        <begin position="373"/>
        <end position="392"/>
    </location>
</feature>
<dbReference type="SMART" id="SM00463">
    <property type="entry name" value="SMR"/>
    <property type="match status" value="2"/>
</dbReference>
<feature type="transmembrane region" description="Helical" evidence="6">
    <location>
        <begin position="824"/>
        <end position="850"/>
    </location>
</feature>
<evidence type="ECO:0000256" key="3">
    <source>
        <dbReference type="ARBA" id="ARBA00022989"/>
    </source>
</evidence>
<name>A0A2A6BAA9_PRIPA</name>
<proteinExistence type="predicted"/>
<feature type="transmembrane region" description="Helical" evidence="6">
    <location>
        <begin position="794"/>
        <end position="818"/>
    </location>
</feature>
<evidence type="ECO:0000256" key="2">
    <source>
        <dbReference type="ARBA" id="ARBA00022692"/>
    </source>
</evidence>
<dbReference type="EnsemblMetazoa" id="PPA25659.1">
    <property type="protein sequence ID" value="PPA25659.1"/>
    <property type="gene ID" value="WBGene00115213"/>
</dbReference>
<dbReference type="Gene3D" id="3.30.1370.110">
    <property type="match status" value="2"/>
</dbReference>
<dbReference type="InterPro" id="IPR036063">
    <property type="entry name" value="Smr_dom_sf"/>
</dbReference>
<evidence type="ECO:0000256" key="4">
    <source>
        <dbReference type="ARBA" id="ARBA00023136"/>
    </source>
</evidence>
<feature type="compositionally biased region" description="Low complexity" evidence="5">
    <location>
        <begin position="34"/>
        <end position="45"/>
    </location>
</feature>
<dbReference type="Gene3D" id="1.20.1070.10">
    <property type="entry name" value="Rhodopsin 7-helix transmembrane proteins"/>
    <property type="match status" value="1"/>
</dbReference>
<dbReference type="InterPro" id="IPR019426">
    <property type="entry name" value="7TM_GPCR_serpentine_rcpt_Srv"/>
</dbReference>
<evidence type="ECO:0000313" key="8">
    <source>
        <dbReference type="Proteomes" id="UP000005239"/>
    </source>
</evidence>
<reference evidence="8" key="1">
    <citation type="journal article" date="2008" name="Nat. Genet.">
        <title>The Pristionchus pacificus genome provides a unique perspective on nematode lifestyle and parasitism.</title>
        <authorList>
            <person name="Dieterich C."/>
            <person name="Clifton S.W."/>
            <person name="Schuster L.N."/>
            <person name="Chinwalla A."/>
            <person name="Delehaunty K."/>
            <person name="Dinkelacker I."/>
            <person name="Fulton L."/>
            <person name="Fulton R."/>
            <person name="Godfrey J."/>
            <person name="Minx P."/>
            <person name="Mitreva M."/>
            <person name="Roeseler W."/>
            <person name="Tian H."/>
            <person name="Witte H."/>
            <person name="Yang S.P."/>
            <person name="Wilson R.K."/>
            <person name="Sommer R.J."/>
        </authorList>
    </citation>
    <scope>NUCLEOTIDE SEQUENCE [LARGE SCALE GENOMIC DNA]</scope>
    <source>
        <strain evidence="8">PS312</strain>
    </source>
</reference>
<feature type="region of interest" description="Disordered" evidence="5">
    <location>
        <begin position="133"/>
        <end position="161"/>
    </location>
</feature>
<dbReference type="Proteomes" id="UP000005239">
    <property type="component" value="Unassembled WGS sequence"/>
</dbReference>
<dbReference type="CDD" id="cd00637">
    <property type="entry name" value="7tm_classA_rhodopsin-like"/>
    <property type="match status" value="1"/>
</dbReference>
<feature type="region of interest" description="Disordered" evidence="5">
    <location>
        <begin position="98"/>
        <end position="119"/>
    </location>
</feature>
<accession>A0A8R1UFL0</accession>
<dbReference type="InterPro" id="IPR017452">
    <property type="entry name" value="GPCR_Rhodpsn_7TM"/>
</dbReference>
<feature type="transmembrane region" description="Helical" evidence="6">
    <location>
        <begin position="669"/>
        <end position="687"/>
    </location>
</feature>
<feature type="compositionally biased region" description="Pro residues" evidence="5">
    <location>
        <begin position="152"/>
        <end position="161"/>
    </location>
</feature>
<evidence type="ECO:0000256" key="5">
    <source>
        <dbReference type="SAM" id="MobiDB-lite"/>
    </source>
</evidence>
<accession>A0A2A6BAA9</accession>
<feature type="transmembrane region" description="Helical" evidence="6">
    <location>
        <begin position="753"/>
        <end position="773"/>
    </location>
</feature>
<dbReference type="PANTHER" id="PTHR31627">
    <property type="entry name" value="SERPENTINE RECEPTOR CLASS GAMMA-RELATED"/>
    <property type="match status" value="1"/>
</dbReference>